<feature type="domain" description="CSD" evidence="1">
    <location>
        <begin position="117"/>
        <end position="181"/>
    </location>
</feature>
<keyword evidence="3" id="KW-1185">Reference proteome</keyword>
<name>A0ABS7F0Y5_9PROT</name>
<dbReference type="Gene3D" id="3.30.160.100">
    <property type="entry name" value="Ribosome hibernation promotion factor-like"/>
    <property type="match status" value="1"/>
</dbReference>
<protein>
    <submittedName>
        <fullName evidence="2">HPF/RaiA family ribosome-associated protein</fullName>
    </submittedName>
</protein>
<dbReference type="Pfam" id="PF02482">
    <property type="entry name" value="Ribosomal_S30AE"/>
    <property type="match status" value="1"/>
</dbReference>
<dbReference type="EMBL" id="JAHZUY010000013">
    <property type="protein sequence ID" value="MBW8269281.1"/>
    <property type="molecule type" value="Genomic_DNA"/>
</dbReference>
<accession>A0ABS7F0Y5</accession>
<evidence type="ECO:0000313" key="3">
    <source>
        <dbReference type="Proteomes" id="UP001519924"/>
    </source>
</evidence>
<comment type="caution">
    <text evidence="2">The sequence shown here is derived from an EMBL/GenBank/DDBJ whole genome shotgun (WGS) entry which is preliminary data.</text>
</comment>
<dbReference type="CDD" id="cd00552">
    <property type="entry name" value="RaiA"/>
    <property type="match status" value="1"/>
</dbReference>
<dbReference type="SMART" id="SM00357">
    <property type="entry name" value="CSP"/>
    <property type="match status" value="1"/>
</dbReference>
<dbReference type="InterPro" id="IPR012340">
    <property type="entry name" value="NA-bd_OB-fold"/>
</dbReference>
<dbReference type="Gene3D" id="2.40.50.140">
    <property type="entry name" value="Nucleic acid-binding proteins"/>
    <property type="match status" value="1"/>
</dbReference>
<organism evidence="2 3">
    <name type="scientific">Caldovatus aquaticus</name>
    <dbReference type="NCBI Taxonomy" id="2865671"/>
    <lineage>
        <taxon>Bacteria</taxon>
        <taxon>Pseudomonadati</taxon>
        <taxon>Pseudomonadota</taxon>
        <taxon>Alphaproteobacteria</taxon>
        <taxon>Acetobacterales</taxon>
        <taxon>Roseomonadaceae</taxon>
        <taxon>Caldovatus</taxon>
    </lineage>
</organism>
<dbReference type="InterPro" id="IPR011129">
    <property type="entry name" value="CSD"/>
</dbReference>
<dbReference type="SUPFAM" id="SSF50249">
    <property type="entry name" value="Nucleic acid-binding proteins"/>
    <property type="match status" value="1"/>
</dbReference>
<evidence type="ECO:0000313" key="2">
    <source>
        <dbReference type="EMBL" id="MBW8269281.1"/>
    </source>
</evidence>
<evidence type="ECO:0000259" key="1">
    <source>
        <dbReference type="PROSITE" id="PS51857"/>
    </source>
</evidence>
<dbReference type="RefSeq" id="WP_220117040.1">
    <property type="nucleotide sequence ID" value="NZ_JAHZUY010000013.1"/>
</dbReference>
<dbReference type="Proteomes" id="UP001519924">
    <property type="component" value="Unassembled WGS sequence"/>
</dbReference>
<dbReference type="PROSITE" id="PS51857">
    <property type="entry name" value="CSD_2"/>
    <property type="match status" value="1"/>
</dbReference>
<sequence>MTVPLQITFKDMEPSPALEARIRAKAAELERFEHDILRCHVIVEAPHRHHHQGRLYRARVEVFVPRGDVFVTREGPLNHAHEDPYVAVRDAFDAAIRQLEDHVRKLRRQVKQHGPAMRRGRVARFIAGEDYGFIETEDGEEVYFHRNSVSGNAFDELRVGDPVHLSVEEGEKGPQAVVVHPVHRHRSAG</sequence>
<reference evidence="2 3" key="1">
    <citation type="submission" date="2021-08" db="EMBL/GenBank/DDBJ databases">
        <title>Caldovatus sediminis gen. nov., sp. nov., a moderately thermophilic bacterium isolated from a hot spring.</title>
        <authorList>
            <person name="Hu C.-J."/>
            <person name="Li W.-J."/>
            <person name="Xian W.-D."/>
        </authorList>
    </citation>
    <scope>NUCLEOTIDE SEQUENCE [LARGE SCALE GENOMIC DNA]</scope>
    <source>
        <strain evidence="2 3">SYSU G05006</strain>
    </source>
</reference>
<dbReference type="InterPro" id="IPR002059">
    <property type="entry name" value="CSP_DNA-bd"/>
</dbReference>
<dbReference type="Pfam" id="PF00313">
    <property type="entry name" value="CSD"/>
    <property type="match status" value="1"/>
</dbReference>
<proteinExistence type="predicted"/>
<dbReference type="InterPro" id="IPR036567">
    <property type="entry name" value="RHF-like"/>
</dbReference>
<gene>
    <name evidence="2" type="ORF">K1J50_07240</name>
</gene>
<dbReference type="InterPro" id="IPR003489">
    <property type="entry name" value="RHF/RaiA"/>
</dbReference>
<dbReference type="SUPFAM" id="SSF69754">
    <property type="entry name" value="Ribosome binding protein Y (YfiA homologue)"/>
    <property type="match status" value="1"/>
</dbReference>